<gene>
    <name evidence="3" type="ORF">GCK32_014410</name>
</gene>
<keyword evidence="4" id="KW-1185">Reference proteome</keyword>
<feature type="transmembrane region" description="Helical" evidence="2">
    <location>
        <begin position="90"/>
        <end position="111"/>
    </location>
</feature>
<evidence type="ECO:0000313" key="4">
    <source>
        <dbReference type="Proteomes" id="UP001331761"/>
    </source>
</evidence>
<feature type="region of interest" description="Disordered" evidence="1">
    <location>
        <begin position="235"/>
        <end position="254"/>
    </location>
</feature>
<keyword evidence="2" id="KW-0812">Transmembrane</keyword>
<sequence>SGEAFLFWSNLKNANTSFNEILLYGTEAKKLADDVEKRSLAIKKSLNKFSKQFIKSSCEIMEDTSNFKKQVVSYVEWNEPSIRMQFRLPWLFLGITVIFVISTFGMVIVFLRHYHFVGDSQSNPQQQHRVLFAVFDLTMEVAGHLTLYIAILAFLAACYVLYSAYSPEFLCVGVFSENSLAMLNALHEYYLENATDANIFNDTFSDCFAKKSMYDSFVARRWIFTNEFDNGMLRPNPAMNSGKNPGGSKLSLLT</sequence>
<evidence type="ECO:0000256" key="1">
    <source>
        <dbReference type="SAM" id="MobiDB-lite"/>
    </source>
</evidence>
<dbReference type="EMBL" id="WIXE01003775">
    <property type="protein sequence ID" value="KAK5983642.1"/>
    <property type="molecule type" value="Genomic_DNA"/>
</dbReference>
<name>A0AAN8IW43_TRICO</name>
<feature type="non-terminal residue" evidence="3">
    <location>
        <position position="1"/>
    </location>
</feature>
<evidence type="ECO:0000256" key="2">
    <source>
        <dbReference type="SAM" id="Phobius"/>
    </source>
</evidence>
<protein>
    <submittedName>
        <fullName evidence="3">Uncharacterized protein</fullName>
    </submittedName>
</protein>
<dbReference type="AlphaFoldDB" id="A0AAN8IW43"/>
<dbReference type="Proteomes" id="UP001331761">
    <property type="component" value="Unassembled WGS sequence"/>
</dbReference>
<evidence type="ECO:0000313" key="3">
    <source>
        <dbReference type="EMBL" id="KAK5983642.1"/>
    </source>
</evidence>
<keyword evidence="2" id="KW-0472">Membrane</keyword>
<keyword evidence="2" id="KW-1133">Transmembrane helix</keyword>
<organism evidence="3 4">
    <name type="scientific">Trichostrongylus colubriformis</name>
    <name type="common">Black scour worm</name>
    <dbReference type="NCBI Taxonomy" id="6319"/>
    <lineage>
        <taxon>Eukaryota</taxon>
        <taxon>Metazoa</taxon>
        <taxon>Ecdysozoa</taxon>
        <taxon>Nematoda</taxon>
        <taxon>Chromadorea</taxon>
        <taxon>Rhabditida</taxon>
        <taxon>Rhabditina</taxon>
        <taxon>Rhabditomorpha</taxon>
        <taxon>Strongyloidea</taxon>
        <taxon>Trichostrongylidae</taxon>
        <taxon>Trichostrongylus</taxon>
    </lineage>
</organism>
<proteinExistence type="predicted"/>
<reference evidence="3 4" key="1">
    <citation type="submission" date="2019-10" db="EMBL/GenBank/DDBJ databases">
        <title>Assembly and Annotation for the nematode Trichostrongylus colubriformis.</title>
        <authorList>
            <person name="Martin J."/>
        </authorList>
    </citation>
    <scope>NUCLEOTIDE SEQUENCE [LARGE SCALE GENOMIC DNA]</scope>
    <source>
        <strain evidence="3">G859</strain>
        <tissue evidence="3">Whole worm</tissue>
    </source>
</reference>
<feature type="transmembrane region" description="Helical" evidence="2">
    <location>
        <begin position="141"/>
        <end position="162"/>
    </location>
</feature>
<comment type="caution">
    <text evidence="3">The sequence shown here is derived from an EMBL/GenBank/DDBJ whole genome shotgun (WGS) entry which is preliminary data.</text>
</comment>
<accession>A0AAN8IW43</accession>